<dbReference type="RefSeq" id="XP_025051750.1">
    <property type="nucleotide sequence ID" value="XM_025195965.1"/>
</dbReference>
<reference evidence="3" key="1">
    <citation type="submission" date="2025-08" db="UniProtKB">
        <authorList>
            <consortium name="RefSeq"/>
        </authorList>
    </citation>
    <scope>IDENTIFICATION</scope>
</reference>
<proteinExistence type="predicted"/>
<organism evidence="2 3">
    <name type="scientific">Alligator sinensis</name>
    <name type="common">Chinese alligator</name>
    <dbReference type="NCBI Taxonomy" id="38654"/>
    <lineage>
        <taxon>Eukaryota</taxon>
        <taxon>Metazoa</taxon>
        <taxon>Chordata</taxon>
        <taxon>Craniata</taxon>
        <taxon>Vertebrata</taxon>
        <taxon>Euteleostomi</taxon>
        <taxon>Archelosauria</taxon>
        <taxon>Archosauria</taxon>
        <taxon>Crocodylia</taxon>
        <taxon>Alligatoridae</taxon>
        <taxon>Alligatorinae</taxon>
        <taxon>Alligator</taxon>
    </lineage>
</organism>
<feature type="compositionally biased region" description="Pro residues" evidence="1">
    <location>
        <begin position="145"/>
        <end position="157"/>
    </location>
</feature>
<dbReference type="AlphaFoldDB" id="A0A3Q0G037"/>
<evidence type="ECO:0000313" key="2">
    <source>
        <dbReference type="Proteomes" id="UP000189705"/>
    </source>
</evidence>
<feature type="region of interest" description="Disordered" evidence="1">
    <location>
        <begin position="1"/>
        <end position="85"/>
    </location>
</feature>
<dbReference type="KEGG" id="asn:112549137"/>
<feature type="compositionally biased region" description="Basic and acidic residues" evidence="1">
    <location>
        <begin position="1"/>
        <end position="16"/>
    </location>
</feature>
<dbReference type="Proteomes" id="UP000189705">
    <property type="component" value="Unplaced"/>
</dbReference>
<feature type="region of interest" description="Disordered" evidence="1">
    <location>
        <begin position="109"/>
        <end position="157"/>
    </location>
</feature>
<feature type="compositionally biased region" description="Basic and acidic residues" evidence="1">
    <location>
        <begin position="61"/>
        <end position="71"/>
    </location>
</feature>
<gene>
    <name evidence="3" type="primary">LOC112549137</name>
</gene>
<keyword evidence="2" id="KW-1185">Reference proteome</keyword>
<evidence type="ECO:0000313" key="3">
    <source>
        <dbReference type="RefSeq" id="XP_025051750.1"/>
    </source>
</evidence>
<accession>A0A3Q0G037</accession>
<dbReference type="InParanoid" id="A0A3Q0G037"/>
<sequence>MQMERAEGDTEMRREQLGVGPPHPPQPASLDLAPGGAADTEAGEGGAPLSSVPAPPQKPGLSEHSDSRLGRGCDPQPSPGQDSQLDFKGLKRSLAAFDLDRCCAAAPSAGAGDGCTCGPRGSRDRCPAPAPWTPPTLGHLTSDPQPQPGEPWGNPPSAGPSFSCERLLFLNQTSFADGWPRHSPPHAHVLPPCLASSSAFPSSRFHPLPLRQSRATWLHLLLLAAAARQGLNSRTWCHQAWPAPAPTNPLAQVLQPGSRRQSQHKLGEWSRQYFGLLTQGGMPGKRPTAWPCLLPALGPAWGRSYWVQHSCLGWGREEGKHQTLLP</sequence>
<name>A0A3Q0G037_ALLSI</name>
<protein>
    <submittedName>
        <fullName evidence="3">Uncharacterized protein LOC112549137</fullName>
    </submittedName>
</protein>
<evidence type="ECO:0000256" key="1">
    <source>
        <dbReference type="SAM" id="MobiDB-lite"/>
    </source>
</evidence>
<dbReference type="GeneID" id="112549137"/>